<dbReference type="AlphaFoldDB" id="U3UA10"/>
<comment type="similarity">
    <text evidence="2">Belongs to the G-protein coupled receptor 2 family.</text>
</comment>
<dbReference type="SUPFAM" id="SSF111418">
    <property type="entry name" value="Hormone receptor domain"/>
    <property type="match status" value="1"/>
</dbReference>
<keyword evidence="6" id="KW-0297">G-protein coupled receptor</keyword>
<keyword evidence="3" id="KW-1003">Cell membrane</keyword>
<dbReference type="GO" id="GO:0008528">
    <property type="term" value="F:G protein-coupled peptide receptor activity"/>
    <property type="evidence" value="ECO:0007669"/>
    <property type="project" value="TreeGrafter"/>
</dbReference>
<dbReference type="OrthoDB" id="16753at2759"/>
<dbReference type="InterPro" id="IPR017981">
    <property type="entry name" value="GPCR_2-like_7TM"/>
</dbReference>
<dbReference type="Gene3D" id="4.10.1240.10">
    <property type="entry name" value="GPCR, family 2, extracellular hormone receptor domain"/>
    <property type="match status" value="1"/>
</dbReference>
<dbReference type="InterPro" id="IPR000832">
    <property type="entry name" value="GPCR_2_secretin-like"/>
</dbReference>
<feature type="transmembrane region" description="Helical" evidence="10">
    <location>
        <begin position="151"/>
        <end position="170"/>
    </location>
</feature>
<dbReference type="GO" id="GO:0007188">
    <property type="term" value="P:adenylate cyclase-modulating G protein-coupled receptor signaling pathway"/>
    <property type="evidence" value="ECO:0007669"/>
    <property type="project" value="TreeGrafter"/>
</dbReference>
<keyword evidence="9" id="KW-0807">Transducer</keyword>
<feature type="domain" description="G-protein coupled receptors family 2 profile 2" evidence="12">
    <location>
        <begin position="113"/>
        <end position="389"/>
    </location>
</feature>
<dbReference type="PANTHER" id="PTHR45620:SF32">
    <property type="entry name" value="DIURETIC HORMONE 31 RECEPTOR, ISOFORM C"/>
    <property type="match status" value="1"/>
</dbReference>
<proteinExistence type="evidence at transcript level"/>
<feature type="transmembrane region" description="Helical" evidence="10">
    <location>
        <begin position="265"/>
        <end position="290"/>
    </location>
</feature>
<evidence type="ECO:0000256" key="3">
    <source>
        <dbReference type="ARBA" id="ARBA00022475"/>
    </source>
</evidence>
<feature type="transmembrane region" description="Helical" evidence="10">
    <location>
        <begin position="334"/>
        <end position="352"/>
    </location>
</feature>
<dbReference type="GO" id="GO:0007218">
    <property type="term" value="P:neuropeptide signaling pathway"/>
    <property type="evidence" value="ECO:0007669"/>
    <property type="project" value="UniProtKB-KW"/>
</dbReference>
<sequence>METFLEGDLTLEQIIITRRENCEDIKDFTPANDTGEVYCPREFDGWSCVNWTSAGQVAHFPCPYFILGFDPKRFGQRTCLMDGTWFRHPDSNKTWSNYTTCVDLEDLELRKHVNFIYKTGYSISLAALIISLFIFFYFKSLSCTRIQIHKNLFLSLTINNCLWLIWYEAVVDNLPVLMTNGLGCQALHLLVQYFLVATYLWMFCEGLYLHTLLVVTFLTESRVMPLLYFIGWGVPAILVLIYAAMRSSLREEKLHCWIHESLYSWTLSGPVCISMLANLVFLINIVRLLLTKLHTGQPVSPKASFQDPQSSVRLRRRNTVLSQTGVMSGRTRKAVRATFILIPLLGLQYILMPFRPQQGAAWEPAYQIISAVVTSYQGLCVASLFCFFNGEVSKEGN</sequence>
<feature type="domain" description="G-protein coupled receptors family 2 profile 1" evidence="11">
    <location>
        <begin position="21"/>
        <end position="105"/>
    </location>
</feature>
<dbReference type="PANTHER" id="PTHR45620">
    <property type="entry name" value="PDF RECEPTOR-LIKE PROTEIN-RELATED"/>
    <property type="match status" value="1"/>
</dbReference>
<dbReference type="CDD" id="cd15260">
    <property type="entry name" value="7tmB1_NPR_B4_insect-like"/>
    <property type="match status" value="1"/>
</dbReference>
<name>U3UA10_NILLU</name>
<feature type="transmembrane region" description="Helical" evidence="10">
    <location>
        <begin position="364"/>
        <end position="388"/>
    </location>
</feature>
<comment type="subcellular location">
    <subcellularLocation>
        <location evidence="1">Cell membrane</location>
        <topology evidence="1">Multi-pass membrane protein</topology>
    </subcellularLocation>
</comment>
<dbReference type="EMBL" id="AB817336">
    <property type="protein sequence ID" value="BAO01103.1"/>
    <property type="molecule type" value="mRNA"/>
</dbReference>
<dbReference type="PRINTS" id="PR00249">
    <property type="entry name" value="GPCRSECRETIN"/>
</dbReference>
<evidence type="ECO:0000256" key="5">
    <source>
        <dbReference type="ARBA" id="ARBA00022989"/>
    </source>
</evidence>
<dbReference type="InterPro" id="IPR036445">
    <property type="entry name" value="GPCR_2_extracell_dom_sf"/>
</dbReference>
<reference evidence="13" key="1">
    <citation type="journal article" date="2014" name="Peptides">
        <title>Transcriptome analysis of neuropeptides and G-protein coupled receptors (GPCRs) for neuropeptides in the brown planthopper Nilaparvata lugens.</title>
        <authorList>
            <person name="Tanaka Y."/>
            <person name="Suetsugu Y."/>
            <person name="Yamamoto K."/>
            <person name="Noda H."/>
            <person name="Shinoda T."/>
        </authorList>
    </citation>
    <scope>NUCLEOTIDE SEQUENCE</scope>
</reference>
<feature type="transmembrane region" description="Helical" evidence="10">
    <location>
        <begin position="226"/>
        <end position="245"/>
    </location>
</feature>
<protein>
    <submittedName>
        <fullName evidence="13">Neuropeptide GPCR B3</fullName>
    </submittedName>
</protein>
<evidence type="ECO:0000313" key="13">
    <source>
        <dbReference type="EMBL" id="BAO01103.1"/>
    </source>
</evidence>
<keyword evidence="7 10" id="KW-0472">Membrane</keyword>
<dbReference type="PROSITE" id="PS50227">
    <property type="entry name" value="G_PROTEIN_RECEP_F2_3"/>
    <property type="match status" value="1"/>
</dbReference>
<organism evidence="13">
    <name type="scientific">Nilaparvata lugens</name>
    <name type="common">Brown planthopper</name>
    <dbReference type="NCBI Taxonomy" id="108931"/>
    <lineage>
        <taxon>Eukaryota</taxon>
        <taxon>Metazoa</taxon>
        <taxon>Ecdysozoa</taxon>
        <taxon>Arthropoda</taxon>
        <taxon>Hexapoda</taxon>
        <taxon>Insecta</taxon>
        <taxon>Pterygota</taxon>
        <taxon>Neoptera</taxon>
        <taxon>Paraneoptera</taxon>
        <taxon>Hemiptera</taxon>
        <taxon>Auchenorrhyncha</taxon>
        <taxon>Fulgoroidea</taxon>
        <taxon>Delphacidae</taxon>
        <taxon>Delphacinae</taxon>
        <taxon>Nilaparvata</taxon>
    </lineage>
</organism>
<evidence type="ECO:0000256" key="7">
    <source>
        <dbReference type="ARBA" id="ARBA00023136"/>
    </source>
</evidence>
<gene>
    <name evidence="13" type="primary">nngr-b3</name>
</gene>
<keyword evidence="8" id="KW-0675">Receptor</keyword>
<evidence type="ECO:0000256" key="2">
    <source>
        <dbReference type="ARBA" id="ARBA00005314"/>
    </source>
</evidence>
<evidence type="ECO:0000259" key="12">
    <source>
        <dbReference type="PROSITE" id="PS50261"/>
    </source>
</evidence>
<evidence type="ECO:0000259" key="11">
    <source>
        <dbReference type="PROSITE" id="PS50227"/>
    </source>
</evidence>
<feature type="transmembrane region" description="Helical" evidence="10">
    <location>
        <begin position="120"/>
        <end position="139"/>
    </location>
</feature>
<evidence type="ECO:0000256" key="8">
    <source>
        <dbReference type="ARBA" id="ARBA00023170"/>
    </source>
</evidence>
<dbReference type="InterPro" id="IPR001879">
    <property type="entry name" value="GPCR_2_extracellular_dom"/>
</dbReference>
<dbReference type="Pfam" id="PF00002">
    <property type="entry name" value="7tm_2"/>
    <property type="match status" value="1"/>
</dbReference>
<dbReference type="GO" id="GO:0007166">
    <property type="term" value="P:cell surface receptor signaling pathway"/>
    <property type="evidence" value="ECO:0007669"/>
    <property type="project" value="InterPro"/>
</dbReference>
<dbReference type="GO" id="GO:0005886">
    <property type="term" value="C:plasma membrane"/>
    <property type="evidence" value="ECO:0007669"/>
    <property type="project" value="UniProtKB-SubCell"/>
</dbReference>
<evidence type="ECO:0000256" key="1">
    <source>
        <dbReference type="ARBA" id="ARBA00004651"/>
    </source>
</evidence>
<keyword evidence="5 10" id="KW-1133">Transmembrane helix</keyword>
<dbReference type="InterPro" id="IPR050332">
    <property type="entry name" value="GPCR_2"/>
</dbReference>
<evidence type="ECO:0000256" key="6">
    <source>
        <dbReference type="ARBA" id="ARBA00023040"/>
    </source>
</evidence>
<dbReference type="Gene3D" id="1.20.1070.10">
    <property type="entry name" value="Rhodopsin 7-helix transmembrane proteins"/>
    <property type="match status" value="1"/>
</dbReference>
<keyword evidence="13" id="KW-0527">Neuropeptide</keyword>
<evidence type="ECO:0000256" key="9">
    <source>
        <dbReference type="ARBA" id="ARBA00023224"/>
    </source>
</evidence>
<accession>U3UA10</accession>
<dbReference type="Pfam" id="PF02793">
    <property type="entry name" value="HRM"/>
    <property type="match status" value="1"/>
</dbReference>
<dbReference type="PROSITE" id="PS50261">
    <property type="entry name" value="G_PROTEIN_RECEP_F2_4"/>
    <property type="match status" value="1"/>
</dbReference>
<evidence type="ECO:0000256" key="4">
    <source>
        <dbReference type="ARBA" id="ARBA00022692"/>
    </source>
</evidence>
<keyword evidence="4 10" id="KW-0812">Transmembrane</keyword>
<evidence type="ECO:0000256" key="10">
    <source>
        <dbReference type="SAM" id="Phobius"/>
    </source>
</evidence>
<dbReference type="SMART" id="SM00008">
    <property type="entry name" value="HormR"/>
    <property type="match status" value="1"/>
</dbReference>
<feature type="transmembrane region" description="Helical" evidence="10">
    <location>
        <begin position="190"/>
        <end position="219"/>
    </location>
</feature>